<dbReference type="CDD" id="cd05120">
    <property type="entry name" value="APH_ChoK_like"/>
    <property type="match status" value="1"/>
</dbReference>
<sequence>MGVEAFQGAFLTAQDTIYSAPLSAFEHLSLSTFLVRSQIPAHAGQYVLDRIFQNPGCTTEATLRSIRKDLKTLALKCSRDYHITAEVQAALHERDGRQCCITGSPDDVKPTYIVSPSVLCDPDFGDGAPLRQLLEAILTKDRLEKLFALLGSSSLEDQLQNLWLMGPLARNAFRRGQIHISKLNCLEGTNGVLPRLGKDGGWRVQLTSPGKTPLENGHSGFHKIPFTIDPKSRPLPAPFFLTTHRQISVNLHTHLVEIGLQNGWAPIKKGWNIGRVGRFLLRNLLFIIPSPIRLSLYNFIDQQVEYRDPTQAGFLVKFLPLGLCLKKGRANTENEANALRLVEKHCSIVNAPKLIDHVIIDDFSGYVLMTQIDGYPLNKVMYRMTYEEREQVAKDLIKWIHEFRQIPNKSNYLIAGASGGSICDHMYEGRTPGPFNSTAEFADDITQFVFNLEQHKSQQPIAMLYEKTYDVCFTHSDLHMTNIMVQNGRLFGLIDWENAGFKPEYWEFVRALWPYGGDKRSTAIYRNAFGDKYEDEWEAEAFILNNSPFIVGG</sequence>
<organism evidence="2 3">
    <name type="scientific">Emergomyces pasteurianus Ep9510</name>
    <dbReference type="NCBI Taxonomy" id="1447872"/>
    <lineage>
        <taxon>Eukaryota</taxon>
        <taxon>Fungi</taxon>
        <taxon>Dikarya</taxon>
        <taxon>Ascomycota</taxon>
        <taxon>Pezizomycotina</taxon>
        <taxon>Eurotiomycetes</taxon>
        <taxon>Eurotiomycetidae</taxon>
        <taxon>Onygenales</taxon>
        <taxon>Ajellomycetaceae</taxon>
        <taxon>Emergomyces</taxon>
    </lineage>
</organism>
<dbReference type="SUPFAM" id="SSF56112">
    <property type="entry name" value="Protein kinase-like (PK-like)"/>
    <property type="match status" value="1"/>
</dbReference>
<dbReference type="AlphaFoldDB" id="A0A1J9QBI2"/>
<dbReference type="PANTHER" id="PTHR21310:SF58">
    <property type="entry name" value="AMINOGLYCOSIDE PHOSPHOTRANSFERASE DOMAIN-CONTAINING PROTEIN"/>
    <property type="match status" value="1"/>
</dbReference>
<protein>
    <recommendedName>
        <fullName evidence="1">Aminoglycoside phosphotransferase domain-containing protein</fullName>
    </recommendedName>
</protein>
<evidence type="ECO:0000313" key="3">
    <source>
        <dbReference type="Proteomes" id="UP000182235"/>
    </source>
</evidence>
<evidence type="ECO:0000313" key="2">
    <source>
        <dbReference type="EMBL" id="OJD13260.1"/>
    </source>
</evidence>
<dbReference type="OrthoDB" id="2906425at2759"/>
<comment type="caution">
    <text evidence="2">The sequence shown here is derived from an EMBL/GenBank/DDBJ whole genome shotgun (WGS) entry which is preliminary data.</text>
</comment>
<feature type="domain" description="Aminoglycoside phosphotransferase" evidence="1">
    <location>
        <begin position="328"/>
        <end position="541"/>
    </location>
</feature>
<dbReference type="VEuPathDB" id="FungiDB:AJ78_06267"/>
<name>A0A1J9QBI2_9EURO</name>
<dbReference type="PANTHER" id="PTHR21310">
    <property type="entry name" value="AMINOGLYCOSIDE PHOSPHOTRANSFERASE-RELATED-RELATED"/>
    <property type="match status" value="1"/>
</dbReference>
<dbReference type="EMBL" id="LGRN01000318">
    <property type="protein sequence ID" value="OJD13260.1"/>
    <property type="molecule type" value="Genomic_DNA"/>
</dbReference>
<reference evidence="2 3" key="1">
    <citation type="submission" date="2015-07" db="EMBL/GenBank/DDBJ databases">
        <title>Emmonsia species relationships and genome sequence.</title>
        <authorList>
            <consortium name="The Broad Institute Genomics Platform"/>
            <person name="Cuomo C.A."/>
            <person name="Munoz J.F."/>
            <person name="Imamovic A."/>
            <person name="Priest M.E."/>
            <person name="Young S."/>
            <person name="Clay O.K."/>
            <person name="McEwen J.G."/>
        </authorList>
    </citation>
    <scope>NUCLEOTIDE SEQUENCE [LARGE SCALE GENOMIC DNA]</scope>
    <source>
        <strain evidence="2 3">UAMH 9510</strain>
    </source>
</reference>
<evidence type="ECO:0000259" key="1">
    <source>
        <dbReference type="Pfam" id="PF01636"/>
    </source>
</evidence>
<gene>
    <name evidence="2" type="ORF">AJ78_06267</name>
</gene>
<dbReference type="InterPro" id="IPR011009">
    <property type="entry name" value="Kinase-like_dom_sf"/>
</dbReference>
<dbReference type="Proteomes" id="UP000182235">
    <property type="component" value="Unassembled WGS sequence"/>
</dbReference>
<keyword evidence="3" id="KW-1185">Reference proteome</keyword>
<dbReference type="Pfam" id="PF01636">
    <property type="entry name" value="APH"/>
    <property type="match status" value="1"/>
</dbReference>
<dbReference type="Gene3D" id="3.90.1200.10">
    <property type="match status" value="1"/>
</dbReference>
<proteinExistence type="predicted"/>
<dbReference type="InterPro" id="IPR051678">
    <property type="entry name" value="AGP_Transferase"/>
</dbReference>
<accession>A0A1J9QBI2</accession>
<dbReference type="InterPro" id="IPR002575">
    <property type="entry name" value="Aminoglycoside_PTrfase"/>
</dbReference>
<dbReference type="STRING" id="1447872.A0A1J9QBI2"/>